<dbReference type="Proteomes" id="UP000318590">
    <property type="component" value="Unassembled WGS sequence"/>
</dbReference>
<dbReference type="OrthoDB" id="3806873at2"/>
<evidence type="ECO:0000256" key="1">
    <source>
        <dbReference type="SAM" id="MobiDB-lite"/>
    </source>
</evidence>
<proteinExistence type="predicted"/>
<dbReference type="Gene3D" id="3.90.1200.10">
    <property type="match status" value="1"/>
</dbReference>
<evidence type="ECO:0000259" key="2">
    <source>
        <dbReference type="Pfam" id="PF01636"/>
    </source>
</evidence>
<dbReference type="EMBL" id="VFSV01000032">
    <property type="protein sequence ID" value="TRD15999.1"/>
    <property type="molecule type" value="Genomic_DNA"/>
</dbReference>
<evidence type="ECO:0000313" key="3">
    <source>
        <dbReference type="EMBL" id="TRD15999.1"/>
    </source>
</evidence>
<dbReference type="InterPro" id="IPR011009">
    <property type="entry name" value="Kinase-like_dom_sf"/>
</dbReference>
<evidence type="ECO:0000313" key="4">
    <source>
        <dbReference type="Proteomes" id="UP000318590"/>
    </source>
</evidence>
<dbReference type="AlphaFoldDB" id="A0A547PPF1"/>
<feature type="domain" description="Aminoglycoside phosphotransferase" evidence="2">
    <location>
        <begin position="141"/>
        <end position="228"/>
    </location>
</feature>
<reference evidence="3 4" key="1">
    <citation type="submission" date="2019-06" db="EMBL/GenBank/DDBJ databases">
        <title>Paenimaribius caenipelagi gen. nov., sp. nov., isolated from a tidal flat.</title>
        <authorList>
            <person name="Yoon J.-H."/>
        </authorList>
    </citation>
    <scope>NUCLEOTIDE SEQUENCE [LARGE SCALE GENOMIC DNA]</scope>
    <source>
        <strain evidence="3 4">JBTF-M29</strain>
    </source>
</reference>
<dbReference type="SUPFAM" id="SSF56112">
    <property type="entry name" value="Protein kinase-like (PK-like)"/>
    <property type="match status" value="1"/>
</dbReference>
<gene>
    <name evidence="3" type="ORF">FEV53_14825</name>
</gene>
<accession>A0A547PPF1</accession>
<protein>
    <recommendedName>
        <fullName evidence="2">Aminoglycoside phosphotransferase domain-containing protein</fullName>
    </recommendedName>
</protein>
<dbReference type="InterPro" id="IPR002575">
    <property type="entry name" value="Aminoglycoside_PTrfase"/>
</dbReference>
<sequence length="294" mass="32232">MGPTSRPRGGTRRRAGGRELAGRARRPSKASLTGGSGPRWKRRGGQNSLQARMTDFVKHFADAFTAKQIASRSMSLRAQGLITPAARPDGCAVRFDRIDGKSGLCLSRIDPIRWLRPLSALHRCTLPGLCRLDPQLRIRPRLHHLTSQDIAEALHALGRLPTKGNALLHGDMHLGQMIDASDGTVWLIDLDDLCLGPAEADLGNLIANLATQAQLGDSFAKRLAFWRREVEAAWAKLVEPVCPDILERYIALALIRRHLKFREAGRPDYEAEIVAWINPVAARISPSGSAGYPG</sequence>
<comment type="caution">
    <text evidence="3">The sequence shown here is derived from an EMBL/GenBank/DDBJ whole genome shotgun (WGS) entry which is preliminary data.</text>
</comment>
<organism evidence="3 4">
    <name type="scientific">Palleronia caenipelagi</name>
    <dbReference type="NCBI Taxonomy" id="2489174"/>
    <lineage>
        <taxon>Bacteria</taxon>
        <taxon>Pseudomonadati</taxon>
        <taxon>Pseudomonadota</taxon>
        <taxon>Alphaproteobacteria</taxon>
        <taxon>Rhodobacterales</taxon>
        <taxon>Roseobacteraceae</taxon>
        <taxon>Palleronia</taxon>
    </lineage>
</organism>
<dbReference type="Pfam" id="PF01636">
    <property type="entry name" value="APH"/>
    <property type="match status" value="1"/>
</dbReference>
<feature type="region of interest" description="Disordered" evidence="1">
    <location>
        <begin position="1"/>
        <end position="47"/>
    </location>
</feature>
<keyword evidence="4" id="KW-1185">Reference proteome</keyword>
<name>A0A547PPF1_9RHOB</name>